<dbReference type="OrthoDB" id="9796554at2"/>
<dbReference type="GO" id="GO:0016853">
    <property type="term" value="F:isomerase activity"/>
    <property type="evidence" value="ECO:0007669"/>
    <property type="project" value="UniProtKB-KW"/>
</dbReference>
<proteinExistence type="predicted"/>
<accession>A0A1I4PW64</accession>
<dbReference type="STRING" id="653930.SAMN05216589_3170"/>
<dbReference type="SUPFAM" id="SSF52833">
    <property type="entry name" value="Thioredoxin-like"/>
    <property type="match status" value="2"/>
</dbReference>
<feature type="signal peptide" evidence="1">
    <location>
        <begin position="1"/>
        <end position="23"/>
    </location>
</feature>
<dbReference type="AlphaFoldDB" id="A0A1I4PW64"/>
<dbReference type="EMBL" id="FOGN01000008">
    <property type="protein sequence ID" value="SES31982.1"/>
    <property type="molecule type" value="Genomic_DNA"/>
</dbReference>
<feature type="chain" id="PRO_5010473251" evidence="1">
    <location>
        <begin position="24"/>
        <end position="314"/>
    </location>
</feature>
<keyword evidence="4" id="KW-0413">Isomerase</keyword>
<dbReference type="GO" id="GO:0016491">
    <property type="term" value="F:oxidoreductase activity"/>
    <property type="evidence" value="ECO:0007669"/>
    <property type="project" value="InterPro"/>
</dbReference>
<dbReference type="InterPro" id="IPR013766">
    <property type="entry name" value="Thioredoxin_domain"/>
</dbReference>
<dbReference type="PANTHER" id="PTHR42852:SF13">
    <property type="entry name" value="PROTEIN DIPZ"/>
    <property type="match status" value="1"/>
</dbReference>
<evidence type="ECO:0000313" key="3">
    <source>
        <dbReference type="EMBL" id="SES31982.1"/>
    </source>
</evidence>
<dbReference type="Pfam" id="PF00578">
    <property type="entry name" value="AhpC-TSA"/>
    <property type="match status" value="1"/>
</dbReference>
<gene>
    <name evidence="4" type="ORF">SAMN04487855_3167</name>
    <name evidence="3" type="ORF">SAMN05216589_3170</name>
</gene>
<evidence type="ECO:0000256" key="1">
    <source>
        <dbReference type="SAM" id="SignalP"/>
    </source>
</evidence>
<dbReference type="EMBL" id="FOUA01000008">
    <property type="protein sequence ID" value="SFM32049.1"/>
    <property type="molecule type" value="Genomic_DNA"/>
</dbReference>
<dbReference type="InterPro" id="IPR036249">
    <property type="entry name" value="Thioredoxin-like_sf"/>
</dbReference>
<keyword evidence="1" id="KW-0732">Signal</keyword>
<feature type="domain" description="Thioredoxin" evidence="2">
    <location>
        <begin position="21"/>
        <end position="166"/>
    </location>
</feature>
<dbReference type="PANTHER" id="PTHR42852">
    <property type="entry name" value="THIOL:DISULFIDE INTERCHANGE PROTEIN DSBE"/>
    <property type="match status" value="1"/>
</dbReference>
<evidence type="ECO:0000313" key="6">
    <source>
        <dbReference type="Proteomes" id="UP000186904"/>
    </source>
</evidence>
<evidence type="ECO:0000313" key="5">
    <source>
        <dbReference type="Proteomes" id="UP000186599"/>
    </source>
</evidence>
<dbReference type="Gene3D" id="3.40.30.10">
    <property type="entry name" value="Glutaredoxin"/>
    <property type="match status" value="2"/>
</dbReference>
<dbReference type="InterPro" id="IPR000866">
    <property type="entry name" value="AhpC/TSA"/>
</dbReference>
<dbReference type="Proteomes" id="UP000186599">
    <property type="component" value="Unassembled WGS sequence"/>
</dbReference>
<keyword evidence="5" id="KW-1185">Reference proteome</keyword>
<reference evidence="5 6" key="1">
    <citation type="submission" date="2016-10" db="EMBL/GenBank/DDBJ databases">
        <authorList>
            <person name="de Groot N.N."/>
        </authorList>
    </citation>
    <scope>NUCLEOTIDE SEQUENCE [LARGE SCALE GENOMIC DNA]</scope>
    <source>
        <strain evidence="4 5">CGMCC 1.9095</strain>
        <strain evidence="3 6">DSM 22558</strain>
    </source>
</reference>
<dbReference type="GO" id="GO:0016209">
    <property type="term" value="F:antioxidant activity"/>
    <property type="evidence" value="ECO:0007669"/>
    <property type="project" value="InterPro"/>
</dbReference>
<dbReference type="InterPro" id="IPR050553">
    <property type="entry name" value="Thioredoxin_ResA/DsbE_sf"/>
</dbReference>
<organism evidence="4 5">
    <name type="scientific">Halopseudomonas bauzanensis</name>
    <dbReference type="NCBI Taxonomy" id="653930"/>
    <lineage>
        <taxon>Bacteria</taxon>
        <taxon>Pseudomonadati</taxon>
        <taxon>Pseudomonadota</taxon>
        <taxon>Gammaproteobacteria</taxon>
        <taxon>Pseudomonadales</taxon>
        <taxon>Pseudomonadaceae</taxon>
        <taxon>Halopseudomonas</taxon>
    </lineage>
</organism>
<dbReference type="PROSITE" id="PS51352">
    <property type="entry name" value="THIOREDOXIN_2"/>
    <property type="match status" value="1"/>
</dbReference>
<protein>
    <submittedName>
        <fullName evidence="4">Thiol-disulfide isomerase or thioredoxin</fullName>
    </submittedName>
</protein>
<evidence type="ECO:0000259" key="2">
    <source>
        <dbReference type="PROSITE" id="PS51352"/>
    </source>
</evidence>
<evidence type="ECO:0000313" key="4">
    <source>
        <dbReference type="EMBL" id="SFM32049.1"/>
    </source>
</evidence>
<sequence length="314" mass="35876">MRNYLIHINKIIFMMLFIATHSAADGLPDELLNAPIHLISGETVSLAEYKGEKPVYLKFWATWCQPCRQQMPHFQHVQEKYGDEIEVIGINLGLNDDLRAVQDTIAEFGLTMPMAIDEGGDLAQKFRLIGTPYHLLFDKQMNLIHLGHEADSSLDNKIDLVSRSLSEKDNIIDSSVLNEDEPDISIDTNDGDVHALFFTATWCDWYLKETRPVSAERCAAAQNTINSVFKETADISWLGVINRLWTGDEDMAEYRRKYSIAHAMQIDKSNRLFHKYAVHDLPTLLIIKDDAVVARITDFSDENRIVSELKRHKK</sequence>
<dbReference type="CDD" id="cd02966">
    <property type="entry name" value="TlpA_like_family"/>
    <property type="match status" value="1"/>
</dbReference>
<dbReference type="Proteomes" id="UP000186904">
    <property type="component" value="Unassembled WGS sequence"/>
</dbReference>
<name>A0A1I4PW64_9GAMM</name>
<dbReference type="RefSeq" id="WP_074781243.1">
    <property type="nucleotide sequence ID" value="NZ_FOGN01000008.1"/>
</dbReference>